<dbReference type="Proteomes" id="UP000234323">
    <property type="component" value="Unassembled WGS sequence"/>
</dbReference>
<gene>
    <name evidence="1" type="ORF">RhiirA4_462673</name>
</gene>
<comment type="caution">
    <text evidence="1">The sequence shown here is derived from an EMBL/GenBank/DDBJ whole genome shotgun (WGS) entry which is preliminary data.</text>
</comment>
<proteinExistence type="predicted"/>
<accession>A0A2I1GLG8</accession>
<dbReference type="VEuPathDB" id="FungiDB:RhiirFUN_022143"/>
<evidence type="ECO:0000313" key="1">
    <source>
        <dbReference type="EMBL" id="PKY47473.1"/>
    </source>
</evidence>
<sequence>MTNLSGTKDANIYNEVARLNLAQRPKTCLFSYFTINEKSKSSAETALSFCEDDEEKLAYLNNILSCMFLNSNHVFVLLYILMMMTSKGKYVHIEHGKLVGYGSELSVEEYIELMIKNPGMLYSLIEQEGNMRIQKKIDRNDIAIMKNVERDDANNLEFRLTMDSGATITIIPYFIRMKMTYEFSVVNHGPVQFDLTYQVDGVKPMGLMESIGKSMGPMESQWD</sequence>
<reference evidence="1 2" key="1">
    <citation type="submission" date="2015-10" db="EMBL/GenBank/DDBJ databases">
        <title>Genome analyses suggest a sexual origin of heterokaryosis in a supposedly ancient asexual fungus.</title>
        <authorList>
            <person name="Ropars J."/>
            <person name="Sedzielewska K."/>
            <person name="Noel J."/>
            <person name="Charron P."/>
            <person name="Farinelli L."/>
            <person name="Marton T."/>
            <person name="Kruger M."/>
            <person name="Pelin A."/>
            <person name="Brachmann A."/>
            <person name="Corradi N."/>
        </authorList>
    </citation>
    <scope>NUCLEOTIDE SEQUENCE [LARGE SCALE GENOMIC DNA]</scope>
    <source>
        <strain evidence="1 2">A4</strain>
    </source>
</reference>
<dbReference type="VEuPathDB" id="FungiDB:RhiirA1_442999"/>
<dbReference type="AlphaFoldDB" id="A0A2I1GLG8"/>
<organism evidence="1 2">
    <name type="scientific">Rhizophagus irregularis</name>
    <dbReference type="NCBI Taxonomy" id="588596"/>
    <lineage>
        <taxon>Eukaryota</taxon>
        <taxon>Fungi</taxon>
        <taxon>Fungi incertae sedis</taxon>
        <taxon>Mucoromycota</taxon>
        <taxon>Glomeromycotina</taxon>
        <taxon>Glomeromycetes</taxon>
        <taxon>Glomerales</taxon>
        <taxon>Glomeraceae</taxon>
        <taxon>Rhizophagus</taxon>
    </lineage>
</organism>
<dbReference type="EMBL" id="LLXI01000547">
    <property type="protein sequence ID" value="PKY47473.1"/>
    <property type="molecule type" value="Genomic_DNA"/>
</dbReference>
<keyword evidence="2" id="KW-1185">Reference proteome</keyword>
<dbReference type="OrthoDB" id="2446883at2759"/>
<name>A0A2I1GLG8_9GLOM</name>
<protein>
    <submittedName>
        <fullName evidence="1">Uncharacterized protein</fullName>
    </submittedName>
</protein>
<dbReference type="VEuPathDB" id="FungiDB:FUN_016828"/>
<evidence type="ECO:0000313" key="2">
    <source>
        <dbReference type="Proteomes" id="UP000234323"/>
    </source>
</evidence>